<keyword evidence="5" id="KW-1185">Reference proteome</keyword>
<dbReference type="SUPFAM" id="SSF48208">
    <property type="entry name" value="Six-hairpin glycosidases"/>
    <property type="match status" value="1"/>
</dbReference>
<keyword evidence="1" id="KW-0812">Transmembrane</keyword>
<dbReference type="PANTHER" id="PTHR34987">
    <property type="entry name" value="C, PUTATIVE (AFU_ORTHOLOGUE AFUA_3G02880)-RELATED"/>
    <property type="match status" value="1"/>
</dbReference>
<keyword evidence="1" id="KW-1133">Transmembrane helix</keyword>
<evidence type="ECO:0000313" key="4">
    <source>
        <dbReference type="EMBL" id="XBL14562.1"/>
    </source>
</evidence>
<dbReference type="InterPro" id="IPR012341">
    <property type="entry name" value="6hp_glycosidase-like_sf"/>
</dbReference>
<dbReference type="EMBL" id="CP155618">
    <property type="protein sequence ID" value="XBL14562.1"/>
    <property type="molecule type" value="Genomic_DNA"/>
</dbReference>
<proteinExistence type="predicted"/>
<keyword evidence="1" id="KW-0472">Membrane</keyword>
<sequence length="800" mass="91255">MKYTQKPIQGTSIIFAFFFILISFYPKTASSQKAKPSVNWTADWIWATDKGPNNSWLSLRKKVSLKSKPKKAITRIAAENKYWLYVNDSLVIRDGGLDGRPDLTNTYYDEIDLAPYLNKGDNCIAALVWYKGGVNSYSQITVDQGGFLFQSDLKGAGVSSIISDESWKMKINPAFIKTEQLRNPDGSYKWVAWPVLYDAQNEIGNWITYNYDDTSWVNAITKGRVPVAPWNNLVHRTIPFWKDYGLKPYLNNFKLKNTVITENSTVVGDLGINIQGTPYLKVDAPAGVRIKIVLNDFYHQEYITKKGVQEFECFAWQNSSSHTVKYEISNVTAPVKVLDLQFRETSYNAEIIGEFTSNDKDLNVLWEKCKNTSIVCMRDIYYDCPNRERGQWWGDVSEQILYSFCLYDTKSNLLSRKAYREFMYTQKPDGSLYTTAPGIEFHLPDQNITAVAMLWKYYMYSGDKALLEELYPQIKKFINYCNSTANEDGMLVLQSGVWNWIDWGDNKDVINGSVNTVVNASYILLLDAVMNIADLVGQNSDKLYYKTLQTKVKNNFNTYFWNDEANAYVFHKNGNKQSSTIDDRSNAWAVLAGMVDDSKREDVLKVLKTRYDSSPFQEMYVEMALLELDAEAMLVRMRNRHSEMINSWSSTLWEEFPAKNSNNHAWSAGPIFHLSTGVLGIRPSKVAYSEFNFLPKMGDLKQVSGTLPTPYGVIEASCNITNSTFTQTLISPPKTIGIVGIPKHIFSDTKIEEIKVGNIVIWKNGKPSKSVKGLDFYKEDDAYISFKVKYGSWVFTTIGK</sequence>
<gene>
    <name evidence="4" type="ORF">QLS71_000725</name>
</gene>
<evidence type="ECO:0000259" key="3">
    <source>
        <dbReference type="Pfam" id="PF17390"/>
    </source>
</evidence>
<dbReference type="InterPro" id="IPR035396">
    <property type="entry name" value="Bac_rhamnosid6H"/>
</dbReference>
<dbReference type="PANTHER" id="PTHR34987:SF2">
    <property type="entry name" value="B, PUTATIVE (AFU_ORTHOLOGUE AFUA_7G05040)-RELATED"/>
    <property type="match status" value="1"/>
</dbReference>
<evidence type="ECO:0000313" key="5">
    <source>
        <dbReference type="Proteomes" id="UP001224325"/>
    </source>
</evidence>
<dbReference type="Gene3D" id="2.60.120.260">
    <property type="entry name" value="Galactose-binding domain-like"/>
    <property type="match status" value="1"/>
</dbReference>
<dbReference type="InterPro" id="IPR008928">
    <property type="entry name" value="6-hairpin_glycosidase_sf"/>
</dbReference>
<dbReference type="KEGG" id="mlil:QLS71_000725"/>
<organism evidence="4 5">
    <name type="scientific">Mariniflexile litorale</name>
    <dbReference type="NCBI Taxonomy" id="3045158"/>
    <lineage>
        <taxon>Bacteria</taxon>
        <taxon>Pseudomonadati</taxon>
        <taxon>Bacteroidota</taxon>
        <taxon>Flavobacteriia</taxon>
        <taxon>Flavobacteriales</taxon>
        <taxon>Flavobacteriaceae</taxon>
        <taxon>Mariniflexile</taxon>
    </lineage>
</organism>
<name>A0AAU7EEI4_9FLAO</name>
<accession>A0AAU7EEI4</accession>
<evidence type="ECO:0000256" key="1">
    <source>
        <dbReference type="SAM" id="Phobius"/>
    </source>
</evidence>
<dbReference type="InterPro" id="IPR035398">
    <property type="entry name" value="Bac_rhamnosid_C"/>
</dbReference>
<protein>
    <submittedName>
        <fullName evidence="4">Alpha-L-rhamnosidase C-terminal domain-containing protein</fullName>
    </submittedName>
</protein>
<dbReference type="Gene3D" id="2.60.420.10">
    <property type="entry name" value="Maltose phosphorylase, domain 3"/>
    <property type="match status" value="1"/>
</dbReference>
<dbReference type="GO" id="GO:0005975">
    <property type="term" value="P:carbohydrate metabolic process"/>
    <property type="evidence" value="ECO:0007669"/>
    <property type="project" value="InterPro"/>
</dbReference>
<evidence type="ECO:0000259" key="2">
    <source>
        <dbReference type="Pfam" id="PF17389"/>
    </source>
</evidence>
<dbReference type="RefSeq" id="WP_308992375.1">
    <property type="nucleotide sequence ID" value="NZ_CP155618.1"/>
</dbReference>
<reference evidence="4" key="1">
    <citation type="submission" date="2024-04" db="EMBL/GenBank/DDBJ databases">
        <title>Mariniflexile litorale, isolated from the shallow sediments of the Sea of Japan.</title>
        <authorList>
            <person name="Romanenko L."/>
            <person name="Isaeva M."/>
        </authorList>
    </citation>
    <scope>NUCLEOTIDE SEQUENCE [LARGE SCALE GENOMIC DNA]</scope>
    <source>
        <strain evidence="4">KMM 9835</strain>
    </source>
</reference>
<feature type="domain" description="Alpha-L-rhamnosidase six-hairpin glycosidase" evidence="2">
    <location>
        <begin position="352"/>
        <end position="671"/>
    </location>
</feature>
<feature type="domain" description="Alpha-L-rhamnosidase C-terminal" evidence="3">
    <location>
        <begin position="680"/>
        <end position="743"/>
    </location>
</feature>
<dbReference type="Pfam" id="PF17390">
    <property type="entry name" value="Bac_rhamnosid_C"/>
    <property type="match status" value="1"/>
</dbReference>
<feature type="transmembrane region" description="Helical" evidence="1">
    <location>
        <begin position="7"/>
        <end position="25"/>
    </location>
</feature>
<dbReference type="Proteomes" id="UP001224325">
    <property type="component" value="Chromosome"/>
</dbReference>
<dbReference type="AlphaFoldDB" id="A0AAU7EEI4"/>
<dbReference type="Gene3D" id="1.50.10.10">
    <property type="match status" value="1"/>
</dbReference>
<dbReference type="Pfam" id="PF17389">
    <property type="entry name" value="Bac_rhamnosid6H"/>
    <property type="match status" value="1"/>
</dbReference>